<accession>A0A2W5MFQ6</accession>
<gene>
    <name evidence="2" type="ORF">DI564_06765</name>
</gene>
<dbReference type="AlphaFoldDB" id="A0A2W5MFQ6"/>
<proteinExistence type="predicted"/>
<keyword evidence="1" id="KW-1133">Transmembrane helix</keyword>
<evidence type="ECO:0000256" key="1">
    <source>
        <dbReference type="SAM" id="Phobius"/>
    </source>
</evidence>
<dbReference type="GO" id="GO:0043683">
    <property type="term" value="P:type IV pilus assembly"/>
    <property type="evidence" value="ECO:0007669"/>
    <property type="project" value="InterPro"/>
</dbReference>
<keyword evidence="1" id="KW-0472">Membrane</keyword>
<dbReference type="Pfam" id="PF16074">
    <property type="entry name" value="PilW"/>
    <property type="match status" value="1"/>
</dbReference>
<dbReference type="InterPro" id="IPR032092">
    <property type="entry name" value="PilW"/>
</dbReference>
<feature type="transmembrane region" description="Helical" evidence="1">
    <location>
        <begin position="50"/>
        <end position="71"/>
    </location>
</feature>
<keyword evidence="1" id="KW-0812">Transmembrane</keyword>
<evidence type="ECO:0000313" key="2">
    <source>
        <dbReference type="EMBL" id="PZQ16333.1"/>
    </source>
</evidence>
<dbReference type="Proteomes" id="UP000249046">
    <property type="component" value="Unassembled WGS sequence"/>
</dbReference>
<sequence>MDRVGSGQPERGRRRPAADLRLGVPAMNAAPMTLLHPGPAARRAIGGFNLVELMIAIVLGLLLSMGLVTLFNATNMTGRVQDALARIQENGRYAVTRIESDLRMMNGQFRSNSNPMNWRPTANGPVYRSAAPIINTTASLRFPDLVVEAPAGWPADTVYPLSSRFFVQGYECGGGDCSPAVPAAPFLPDVGGGAGDRVRGADVLTVRYQRGTGWSYRIVDASVVPPQLELVSATGDDPLNFESGDLALLSDCGGSTIVQVDVGGTVLTPTNLIEDDQFKPSPGTGACDPRVFNFSRDFVSVTYWLRLDADPSVAGRLIPALMRSEGDRTQELVQGVERLDFLYGVQSTGGNMTYLTADEVDSLGDNATCFPPANRFEYVLGTSYLEPGCMWRTIRSVEVHALFNTVNDLNAMAEADTAYRYSVDGSADPEPPGATMPVTELPSGRMLRKEFISLLSVRNGNQ</sequence>
<evidence type="ECO:0008006" key="4">
    <source>
        <dbReference type="Google" id="ProtNLM"/>
    </source>
</evidence>
<organism evidence="2 3">
    <name type="scientific">Rhodanobacter denitrificans</name>
    <dbReference type="NCBI Taxonomy" id="666685"/>
    <lineage>
        <taxon>Bacteria</taxon>
        <taxon>Pseudomonadati</taxon>
        <taxon>Pseudomonadota</taxon>
        <taxon>Gammaproteobacteria</taxon>
        <taxon>Lysobacterales</taxon>
        <taxon>Rhodanobacteraceae</taxon>
        <taxon>Rhodanobacter</taxon>
    </lineage>
</organism>
<name>A0A2W5MFQ6_9GAMM</name>
<evidence type="ECO:0000313" key="3">
    <source>
        <dbReference type="Proteomes" id="UP000249046"/>
    </source>
</evidence>
<protein>
    <recommendedName>
        <fullName evidence="4">Prepilin-type N-terminal cleavage/methylation domain-containing protein</fullName>
    </recommendedName>
</protein>
<comment type="caution">
    <text evidence="2">The sequence shown here is derived from an EMBL/GenBank/DDBJ whole genome shotgun (WGS) entry which is preliminary data.</text>
</comment>
<reference evidence="2 3" key="1">
    <citation type="submission" date="2017-08" db="EMBL/GenBank/DDBJ databases">
        <title>Infants hospitalized years apart are colonized by the same room-sourced microbial strains.</title>
        <authorList>
            <person name="Brooks B."/>
            <person name="Olm M.R."/>
            <person name="Firek B.A."/>
            <person name="Baker R."/>
            <person name="Thomas B.C."/>
            <person name="Morowitz M.J."/>
            <person name="Banfield J.F."/>
        </authorList>
    </citation>
    <scope>NUCLEOTIDE SEQUENCE [LARGE SCALE GENOMIC DNA]</scope>
    <source>
        <strain evidence="2">S2_005_003_R2_42</strain>
    </source>
</reference>
<dbReference type="EMBL" id="QFPO01000005">
    <property type="protein sequence ID" value="PZQ16333.1"/>
    <property type="molecule type" value="Genomic_DNA"/>
</dbReference>